<dbReference type="STRING" id="1150368.SAMN02927921_00727"/>
<dbReference type="GO" id="GO:0006508">
    <property type="term" value="P:proteolysis"/>
    <property type="evidence" value="ECO:0007669"/>
    <property type="project" value="InterPro"/>
</dbReference>
<dbReference type="SUPFAM" id="SSF56601">
    <property type="entry name" value="beta-lactamase/transpeptidase-like"/>
    <property type="match status" value="1"/>
</dbReference>
<dbReference type="GO" id="GO:0004185">
    <property type="term" value="F:serine-type carboxypeptidase activity"/>
    <property type="evidence" value="ECO:0007669"/>
    <property type="project" value="InterPro"/>
</dbReference>
<keyword evidence="2" id="KW-0378">Hydrolase</keyword>
<reference evidence="3 4" key="1">
    <citation type="submission" date="2016-11" db="EMBL/GenBank/DDBJ databases">
        <authorList>
            <person name="Jaros S."/>
            <person name="Januszkiewicz K."/>
            <person name="Wedrychowicz H."/>
        </authorList>
    </citation>
    <scope>NUCLEOTIDE SEQUENCE [LARGE SCALE GENOMIC DNA]</scope>
    <source>
        <strain evidence="3 4">CGMCC 1.12145</strain>
    </source>
</reference>
<dbReference type="Gene3D" id="3.40.710.10">
    <property type="entry name" value="DD-peptidase/beta-lactamase superfamily"/>
    <property type="match status" value="2"/>
</dbReference>
<dbReference type="PRINTS" id="PR00922">
    <property type="entry name" value="DADACBPTASE3"/>
</dbReference>
<evidence type="ECO:0000313" key="4">
    <source>
        <dbReference type="Proteomes" id="UP000182248"/>
    </source>
</evidence>
<name>A0A1K1MQI6_9FLAO</name>
<dbReference type="Proteomes" id="UP000182248">
    <property type="component" value="Unassembled WGS sequence"/>
</dbReference>
<dbReference type="PANTHER" id="PTHR30023:SF0">
    <property type="entry name" value="PENICILLIN-SENSITIVE CARBOXYPEPTIDASE A"/>
    <property type="match status" value="1"/>
</dbReference>
<keyword evidence="3" id="KW-0645">Protease</keyword>
<evidence type="ECO:0000256" key="2">
    <source>
        <dbReference type="ARBA" id="ARBA00022801"/>
    </source>
</evidence>
<organism evidence="3 4">
    <name type="scientific">Sinomicrobium oceani</name>
    <dbReference type="NCBI Taxonomy" id="1150368"/>
    <lineage>
        <taxon>Bacteria</taxon>
        <taxon>Pseudomonadati</taxon>
        <taxon>Bacteroidota</taxon>
        <taxon>Flavobacteriia</taxon>
        <taxon>Flavobacteriales</taxon>
        <taxon>Flavobacteriaceae</taxon>
        <taxon>Sinomicrobium</taxon>
    </lineage>
</organism>
<evidence type="ECO:0000256" key="1">
    <source>
        <dbReference type="ARBA" id="ARBA00006096"/>
    </source>
</evidence>
<dbReference type="GO" id="GO:0000270">
    <property type="term" value="P:peptidoglycan metabolic process"/>
    <property type="evidence" value="ECO:0007669"/>
    <property type="project" value="TreeGrafter"/>
</dbReference>
<dbReference type="RefSeq" id="WP_245776979.1">
    <property type="nucleotide sequence ID" value="NZ_FPJE01000003.1"/>
</dbReference>
<keyword evidence="4" id="KW-1185">Reference proteome</keyword>
<protein>
    <submittedName>
        <fullName evidence="3">D-alanyl-D-alanine carboxypeptidase / D-alanyl-D-alanine-endopeptidase (Penicillin-binding protein 4)</fullName>
    </submittedName>
</protein>
<keyword evidence="3" id="KW-0121">Carboxypeptidase</keyword>
<accession>A0A1K1MQI6</accession>
<dbReference type="InterPro" id="IPR000667">
    <property type="entry name" value="Peptidase_S13"/>
</dbReference>
<dbReference type="InterPro" id="IPR012338">
    <property type="entry name" value="Beta-lactam/transpept-like"/>
</dbReference>
<sequence>MTDHNNMYHLFVKLLINDMSGDIFMPEFRKVLREKEKIPNFPSLTLKNLLPAMLRKLYPYLLLSLFVCTACGTSGKIRVKKHFDSDFFRTQFTGFALYDPEEEALLYSYQSDKYFTPASNTKIFTLYTGLHVLGDSIPALHYASERDTLYIEGTGNPVFLHPYFKDRNALGFLKNQELPIAWYPDNFTEERSGPGWAWDDYAYYYAAERSALPMYGNVLTITGNREKTECSPGYFRDVVNHDSKAPYPRDLRHNTFYIPEYIKTGDTLEIPFIQTTELTTRLLSDTLGKKVFHTTRKLPLNKKTLYSHTPVDSLFRRMMLESDNFLAEQILLMAAGTLSDSLNTRKIIDHTLQRFLPDIPQKPRWVDGSGLSRYNLFTPESMVYVLNRMYHEYPQERLFQLFPAGGVSGTLKHYYKGDGDVPYIFAKSGSLSNNYNLSGYIRTKSGKILIFSYMNNHYMHETTAVKQHMDTLLRYIREHY</sequence>
<gene>
    <name evidence="3" type="ORF">SAMN02927921_00727</name>
</gene>
<proteinExistence type="inferred from homology"/>
<dbReference type="AlphaFoldDB" id="A0A1K1MQI6"/>
<dbReference type="PANTHER" id="PTHR30023">
    <property type="entry name" value="D-ALANYL-D-ALANINE CARBOXYPEPTIDASE"/>
    <property type="match status" value="1"/>
</dbReference>
<dbReference type="Pfam" id="PF02113">
    <property type="entry name" value="Peptidase_S13"/>
    <property type="match status" value="2"/>
</dbReference>
<evidence type="ECO:0000313" key="3">
    <source>
        <dbReference type="EMBL" id="SFW25347.1"/>
    </source>
</evidence>
<comment type="similarity">
    <text evidence="1">Belongs to the peptidase S13 family.</text>
</comment>
<dbReference type="EMBL" id="FPJE01000003">
    <property type="protein sequence ID" value="SFW25347.1"/>
    <property type="molecule type" value="Genomic_DNA"/>
</dbReference>